<reference evidence="1 3" key="1">
    <citation type="journal article" date="2017" name="Nat. Microbiol.">
        <title>Natural product diversity associated with the nematode symbionts Photorhabdus and Xenorhabdus.</title>
        <authorList>
            <person name="Tobias N.J."/>
            <person name="Wolff H."/>
            <person name="Djahanschiri B."/>
            <person name="Grundmann F."/>
            <person name="Kronenwerth M."/>
            <person name="Shi Y.M."/>
            <person name="Simonyi S."/>
            <person name="Grun P."/>
            <person name="Shapiro-Ilan D."/>
            <person name="Pidot S.J."/>
            <person name="Stinear T.P."/>
            <person name="Ebersberger I."/>
            <person name="Bode H.B."/>
        </authorList>
    </citation>
    <scope>NUCLEOTIDE SEQUENCE [LARGE SCALE GENOMIC DNA]</scope>
    <source>
        <strain evidence="1 3">DSM 16337</strain>
    </source>
</reference>
<name>A0A2D0IKP9_9GAMM</name>
<protein>
    <submittedName>
        <fullName evidence="2">NinH protein</fullName>
    </submittedName>
</protein>
<dbReference type="OrthoDB" id="8480794at2"/>
<dbReference type="EMBL" id="RAQI01000003">
    <property type="protein sequence ID" value="RKE90558.1"/>
    <property type="molecule type" value="Genomic_DNA"/>
</dbReference>
<dbReference type="Pfam" id="PF06322">
    <property type="entry name" value="Phage_NinH"/>
    <property type="match status" value="1"/>
</dbReference>
<proteinExistence type="predicted"/>
<dbReference type="Proteomes" id="UP000283568">
    <property type="component" value="Unassembled WGS sequence"/>
</dbReference>
<dbReference type="RefSeq" id="WP_099133837.1">
    <property type="nucleotide sequence ID" value="NZ_CAWOAK010000003.1"/>
</dbReference>
<sequence>MNVEIKITSIPELLIKHRGNQTQLAVELGVNRMTVGKFARDFKCQLHIVCNGELMTKTKLKGNQRK</sequence>
<organism evidence="1 3">
    <name type="scientific">Xenorhabdus ehlersii</name>
    <dbReference type="NCBI Taxonomy" id="290111"/>
    <lineage>
        <taxon>Bacteria</taxon>
        <taxon>Pseudomonadati</taxon>
        <taxon>Pseudomonadota</taxon>
        <taxon>Gammaproteobacteria</taxon>
        <taxon>Enterobacterales</taxon>
        <taxon>Morganellaceae</taxon>
        <taxon>Xenorhabdus</taxon>
    </lineage>
</organism>
<evidence type="ECO:0000313" key="2">
    <source>
        <dbReference type="EMBL" id="RKE90558.1"/>
    </source>
</evidence>
<dbReference type="AlphaFoldDB" id="A0A2D0IKP9"/>
<dbReference type="InterPro" id="IPR010454">
    <property type="entry name" value="Phage_NinH"/>
</dbReference>
<evidence type="ECO:0000313" key="4">
    <source>
        <dbReference type="Proteomes" id="UP000283568"/>
    </source>
</evidence>
<dbReference type="Proteomes" id="UP000225605">
    <property type="component" value="Unassembled WGS sequence"/>
</dbReference>
<reference evidence="2 4" key="2">
    <citation type="submission" date="2018-09" db="EMBL/GenBank/DDBJ databases">
        <title>Genomic Encyclopedia of Archaeal and Bacterial Type Strains, Phase II (KMG-II): from individual species to whole genera.</title>
        <authorList>
            <person name="Goeker M."/>
        </authorList>
    </citation>
    <scope>NUCLEOTIDE SEQUENCE [LARGE SCALE GENOMIC DNA]</scope>
    <source>
        <strain evidence="2 4">DSM 16337</strain>
    </source>
</reference>
<keyword evidence="4" id="KW-1185">Reference proteome</keyword>
<evidence type="ECO:0000313" key="3">
    <source>
        <dbReference type="Proteomes" id="UP000225605"/>
    </source>
</evidence>
<accession>A0A2D0IKP9</accession>
<evidence type="ECO:0000313" key="1">
    <source>
        <dbReference type="EMBL" id="PHM22355.1"/>
    </source>
</evidence>
<gene>
    <name evidence="2" type="ORF">BDE27_2433</name>
    <name evidence="1" type="ORF">Xehl_03699</name>
</gene>
<comment type="caution">
    <text evidence="1">The sequence shown here is derived from an EMBL/GenBank/DDBJ whole genome shotgun (WGS) entry which is preliminary data.</text>
</comment>
<dbReference type="EMBL" id="NIBT01000028">
    <property type="protein sequence ID" value="PHM22355.1"/>
    <property type="molecule type" value="Genomic_DNA"/>
</dbReference>